<feature type="signal peptide" evidence="1">
    <location>
        <begin position="1"/>
        <end position="16"/>
    </location>
</feature>
<feature type="chain" id="PRO_5045847381" evidence="1">
    <location>
        <begin position="17"/>
        <end position="161"/>
    </location>
</feature>
<organism evidence="2 3">
    <name type="scientific">Rhodovulum iodosum</name>
    <dbReference type="NCBI Taxonomy" id="68291"/>
    <lineage>
        <taxon>Bacteria</taxon>
        <taxon>Pseudomonadati</taxon>
        <taxon>Pseudomonadota</taxon>
        <taxon>Alphaproteobacteria</taxon>
        <taxon>Rhodobacterales</taxon>
        <taxon>Paracoccaceae</taxon>
        <taxon>Rhodovulum</taxon>
    </lineage>
</organism>
<keyword evidence="2" id="KW-0449">Lipoprotein</keyword>
<name>A0ABV3XRX8_9RHOB</name>
<reference evidence="2 3" key="1">
    <citation type="submission" date="2024-06" db="EMBL/GenBank/DDBJ databases">
        <title>Genome of Rhodovulum iodosum, a marine photoferrotroph.</title>
        <authorList>
            <person name="Bianchini G."/>
            <person name="Nikeleit V."/>
            <person name="Kappler A."/>
            <person name="Bryce C."/>
            <person name="Sanchez-Baracaldo P."/>
        </authorList>
    </citation>
    <scope>NUCLEOTIDE SEQUENCE [LARGE SCALE GENOMIC DNA]</scope>
    <source>
        <strain evidence="2 3">UT/N1</strain>
    </source>
</reference>
<dbReference type="InterPro" id="IPR007485">
    <property type="entry name" value="LPS_assembly_LptE"/>
</dbReference>
<dbReference type="Pfam" id="PF04390">
    <property type="entry name" value="LptE"/>
    <property type="match status" value="1"/>
</dbReference>
<protein>
    <submittedName>
        <fullName evidence="2">LPS-assembly lipoprotein</fullName>
    </submittedName>
</protein>
<proteinExistence type="predicted"/>
<keyword evidence="3" id="KW-1185">Reference proteome</keyword>
<evidence type="ECO:0000313" key="3">
    <source>
        <dbReference type="Proteomes" id="UP001560019"/>
    </source>
</evidence>
<evidence type="ECO:0000313" key="2">
    <source>
        <dbReference type="EMBL" id="MEX5728085.1"/>
    </source>
</evidence>
<dbReference type="EMBL" id="JBEHHI010000001">
    <property type="protein sequence ID" value="MEX5728085.1"/>
    <property type="molecule type" value="Genomic_DNA"/>
</dbReference>
<evidence type="ECO:0000256" key="1">
    <source>
        <dbReference type="SAM" id="SignalP"/>
    </source>
</evidence>
<gene>
    <name evidence="2" type="ORF">Ga0609869_001438</name>
</gene>
<dbReference type="Proteomes" id="UP001560019">
    <property type="component" value="Unassembled WGS sequence"/>
</dbReference>
<dbReference type="Gene3D" id="3.30.160.150">
    <property type="entry name" value="Lipoprotein like domain"/>
    <property type="match status" value="1"/>
</dbReference>
<dbReference type="PROSITE" id="PS51257">
    <property type="entry name" value="PROKAR_LIPOPROTEIN"/>
    <property type="match status" value="1"/>
</dbReference>
<sequence length="161" mass="17209">MSWSRRSFLLAVPALAACGFRPVYGPGGAAEGLNGRIALADPKTRDGFALAARLEDRLGPATAPLYRLDYIIETDSDPLAVTQEQETTRYDVIGRVRYRLTALDTGALADSGTVRSFTGYSATGSTLATLTARRDAYERLMVILADQIVARLVAGAAARTP</sequence>
<accession>A0ABV3XRX8</accession>
<dbReference type="RefSeq" id="WP_125408444.1">
    <property type="nucleotide sequence ID" value="NZ_JBEHHI010000001.1"/>
</dbReference>
<keyword evidence="1" id="KW-0732">Signal</keyword>
<comment type="caution">
    <text evidence="2">The sequence shown here is derived from an EMBL/GenBank/DDBJ whole genome shotgun (WGS) entry which is preliminary data.</text>
</comment>